<dbReference type="InterPro" id="IPR000847">
    <property type="entry name" value="LysR_HTH_N"/>
</dbReference>
<dbReference type="GO" id="GO:0003700">
    <property type="term" value="F:DNA-binding transcription factor activity"/>
    <property type="evidence" value="ECO:0007669"/>
    <property type="project" value="InterPro"/>
</dbReference>
<dbReference type="FunFam" id="1.10.10.10:FF:000001">
    <property type="entry name" value="LysR family transcriptional regulator"/>
    <property type="match status" value="1"/>
</dbReference>
<evidence type="ECO:0000256" key="3">
    <source>
        <dbReference type="ARBA" id="ARBA00023125"/>
    </source>
</evidence>
<comment type="caution">
    <text evidence="6">The sequence shown here is derived from an EMBL/GenBank/DDBJ whole genome shotgun (WGS) entry which is preliminary data.</text>
</comment>
<organism evidence="6 7">
    <name type="scientific">Robbsia andropogonis</name>
    <dbReference type="NCBI Taxonomy" id="28092"/>
    <lineage>
        <taxon>Bacteria</taxon>
        <taxon>Pseudomonadati</taxon>
        <taxon>Pseudomonadota</taxon>
        <taxon>Betaproteobacteria</taxon>
        <taxon>Burkholderiales</taxon>
        <taxon>Burkholderiaceae</taxon>
        <taxon>Robbsia</taxon>
    </lineage>
</organism>
<evidence type="ECO:0000256" key="2">
    <source>
        <dbReference type="ARBA" id="ARBA00023015"/>
    </source>
</evidence>
<dbReference type="OrthoDB" id="9803735at2"/>
<dbReference type="PROSITE" id="PS50931">
    <property type="entry name" value="HTH_LYSR"/>
    <property type="match status" value="1"/>
</dbReference>
<dbReference type="Pfam" id="PF00126">
    <property type="entry name" value="HTH_1"/>
    <property type="match status" value="1"/>
</dbReference>
<keyword evidence="4" id="KW-0804">Transcription</keyword>
<reference evidence="6 7" key="1">
    <citation type="submission" date="2015-03" db="EMBL/GenBank/DDBJ databases">
        <title>Draft Genome Sequence of Burkholderia andropogonis type strain ICMP2807, isolated from Sorghum bicolor.</title>
        <authorList>
            <person name="Lopes-Santos L."/>
            <person name="Castro D.B."/>
            <person name="Ottoboni L.M."/>
            <person name="Park D."/>
            <person name="Weirc B.S."/>
            <person name="Destefano S.A."/>
        </authorList>
    </citation>
    <scope>NUCLEOTIDE SEQUENCE [LARGE SCALE GENOMIC DNA]</scope>
    <source>
        <strain evidence="6 7">ICMP2807</strain>
    </source>
</reference>
<accession>A0A0F5JUV0</accession>
<evidence type="ECO:0000313" key="7">
    <source>
        <dbReference type="Proteomes" id="UP000033618"/>
    </source>
</evidence>
<dbReference type="CDD" id="cd08427">
    <property type="entry name" value="PBP2_LTTR_like_2"/>
    <property type="match status" value="1"/>
</dbReference>
<evidence type="ECO:0000256" key="1">
    <source>
        <dbReference type="ARBA" id="ARBA00009437"/>
    </source>
</evidence>
<dbReference type="Pfam" id="PF03466">
    <property type="entry name" value="LysR_substrate"/>
    <property type="match status" value="1"/>
</dbReference>
<dbReference type="PANTHER" id="PTHR30346:SF28">
    <property type="entry name" value="HTH-TYPE TRANSCRIPTIONAL REGULATOR CYNR"/>
    <property type="match status" value="1"/>
</dbReference>
<dbReference type="InterPro" id="IPR036390">
    <property type="entry name" value="WH_DNA-bd_sf"/>
</dbReference>
<dbReference type="SUPFAM" id="SSF53850">
    <property type="entry name" value="Periplasmic binding protein-like II"/>
    <property type="match status" value="1"/>
</dbReference>
<dbReference type="PRINTS" id="PR00039">
    <property type="entry name" value="HTHLYSR"/>
</dbReference>
<protein>
    <submittedName>
        <fullName evidence="6">LysR family transcriptional regulator</fullName>
    </submittedName>
</protein>
<dbReference type="GO" id="GO:0032993">
    <property type="term" value="C:protein-DNA complex"/>
    <property type="evidence" value="ECO:0007669"/>
    <property type="project" value="TreeGrafter"/>
</dbReference>
<sequence>MMRELKTFLAVVRFGTFASAGAHIGVTQSAVSAQMQRLEEELGFPLFDRTGRSARLNAAGKRAVTVAEELLAVYARLAHPEEDNEQGGQLRVGAIASAQVSFLVPALQRFRDAAPAWRVRLIPGVSLNLLSMVDGGDADLAVLIKPPFAIPPELRWRTLRREPYVVLAPATMQASAWRDALRSQPFIRYDTGSFGGRLVDRFLRRARINVQEIVELDELQAIVDLVAHGVGVALVPMAASLRLGDAVRVLSLGQETFHREIGILERNIQPRKKMLECFTQCVVDATRPIADTHTRFTNDAP</sequence>
<keyword evidence="3" id="KW-0238">DNA-binding</keyword>
<dbReference type="EMBL" id="LAQU01000042">
    <property type="protein sequence ID" value="KKB61450.1"/>
    <property type="molecule type" value="Genomic_DNA"/>
</dbReference>
<dbReference type="PANTHER" id="PTHR30346">
    <property type="entry name" value="TRANSCRIPTIONAL DUAL REGULATOR HCAR-RELATED"/>
    <property type="match status" value="1"/>
</dbReference>
<dbReference type="GO" id="GO:0003677">
    <property type="term" value="F:DNA binding"/>
    <property type="evidence" value="ECO:0007669"/>
    <property type="project" value="UniProtKB-KW"/>
</dbReference>
<evidence type="ECO:0000259" key="5">
    <source>
        <dbReference type="PROSITE" id="PS50931"/>
    </source>
</evidence>
<comment type="similarity">
    <text evidence="1">Belongs to the LysR transcriptional regulatory family.</text>
</comment>
<dbReference type="RefSeq" id="WP_024905352.1">
    <property type="nucleotide sequence ID" value="NZ_CADFGU010000012.1"/>
</dbReference>
<dbReference type="STRING" id="28092.WM40_23145"/>
<dbReference type="PATRIC" id="fig|28092.6.peg.5438"/>
<dbReference type="Proteomes" id="UP000033618">
    <property type="component" value="Unassembled WGS sequence"/>
</dbReference>
<name>A0A0F5JUV0_9BURK</name>
<dbReference type="InterPro" id="IPR005119">
    <property type="entry name" value="LysR_subst-bd"/>
</dbReference>
<dbReference type="Gene3D" id="3.40.190.290">
    <property type="match status" value="1"/>
</dbReference>
<gene>
    <name evidence="6" type="ORF">WM40_23145</name>
</gene>
<evidence type="ECO:0000313" key="6">
    <source>
        <dbReference type="EMBL" id="KKB61450.1"/>
    </source>
</evidence>
<dbReference type="InterPro" id="IPR036388">
    <property type="entry name" value="WH-like_DNA-bd_sf"/>
</dbReference>
<proteinExistence type="inferred from homology"/>
<feature type="domain" description="HTH lysR-type" evidence="5">
    <location>
        <begin position="1"/>
        <end position="57"/>
    </location>
</feature>
<keyword evidence="2" id="KW-0805">Transcription regulation</keyword>
<dbReference type="Gene3D" id="1.10.10.10">
    <property type="entry name" value="Winged helix-like DNA-binding domain superfamily/Winged helix DNA-binding domain"/>
    <property type="match status" value="1"/>
</dbReference>
<dbReference type="SUPFAM" id="SSF46785">
    <property type="entry name" value="Winged helix' DNA-binding domain"/>
    <property type="match status" value="1"/>
</dbReference>
<evidence type="ECO:0000256" key="4">
    <source>
        <dbReference type="ARBA" id="ARBA00023163"/>
    </source>
</evidence>
<keyword evidence="7" id="KW-1185">Reference proteome</keyword>
<dbReference type="AlphaFoldDB" id="A0A0F5JUV0"/>